<dbReference type="GO" id="GO:0046872">
    <property type="term" value="F:metal ion binding"/>
    <property type="evidence" value="ECO:0007669"/>
    <property type="project" value="UniProtKB-UniRule"/>
</dbReference>
<proteinExistence type="inferred from homology"/>
<dbReference type="CDD" id="cd06164">
    <property type="entry name" value="S2P-M50_SpoIVFB_CBS"/>
    <property type="match status" value="1"/>
</dbReference>
<evidence type="ECO:0000313" key="18">
    <source>
        <dbReference type="EMBL" id="SIR81800.1"/>
    </source>
</evidence>
<keyword evidence="13 14" id="KW-0472">Membrane</keyword>
<dbReference type="STRING" id="58117.SAMN05421833_11669"/>
<dbReference type="SUPFAM" id="SSF54631">
    <property type="entry name" value="CBS-domain pair"/>
    <property type="match status" value="1"/>
</dbReference>
<evidence type="ECO:0000256" key="12">
    <source>
        <dbReference type="ARBA" id="ARBA00023122"/>
    </source>
</evidence>
<keyword evidence="5 14" id="KW-0812">Transmembrane</keyword>
<dbReference type="InterPro" id="IPR008915">
    <property type="entry name" value="Peptidase_M50"/>
</dbReference>
<feature type="transmembrane region" description="Helical" evidence="14">
    <location>
        <begin position="202"/>
        <end position="223"/>
    </location>
</feature>
<keyword evidence="3 14" id="KW-1003">Cell membrane</keyword>
<gene>
    <name evidence="18" type="ORF">SAMN05421833_11669</name>
</gene>
<dbReference type="Proteomes" id="UP000186096">
    <property type="component" value="Unassembled WGS sequence"/>
</dbReference>
<evidence type="ECO:0000256" key="7">
    <source>
        <dbReference type="ARBA" id="ARBA00022737"/>
    </source>
</evidence>
<dbReference type="PANTHER" id="PTHR39188:SF3">
    <property type="entry name" value="STAGE IV SPORULATION PROTEIN FB"/>
    <property type="match status" value="1"/>
</dbReference>
<evidence type="ECO:0000256" key="11">
    <source>
        <dbReference type="ARBA" id="ARBA00023049"/>
    </source>
</evidence>
<evidence type="ECO:0000256" key="4">
    <source>
        <dbReference type="ARBA" id="ARBA00022670"/>
    </source>
</evidence>
<dbReference type="Pfam" id="PF02163">
    <property type="entry name" value="Peptidase_M50"/>
    <property type="match status" value="2"/>
</dbReference>
<dbReference type="RefSeq" id="WP_076437484.1">
    <property type="nucleotide sequence ID" value="NZ_FTNI01000016.1"/>
</dbReference>
<feature type="binding site" evidence="16">
    <location>
        <position position="72"/>
    </location>
    <ligand>
        <name>Zn(2+)</name>
        <dbReference type="ChEBI" id="CHEBI:29105"/>
        <note>catalytic</note>
    </ligand>
</feature>
<comment type="subcellular location">
    <subcellularLocation>
        <location evidence="1 14">Cell membrane</location>
        <topology evidence="1 14">Multi-pass membrane protein</topology>
    </subcellularLocation>
</comment>
<feature type="transmembrane region" description="Helical" evidence="14">
    <location>
        <begin position="235"/>
        <end position="257"/>
    </location>
</feature>
<keyword evidence="19" id="KW-1185">Reference proteome</keyword>
<evidence type="ECO:0000256" key="9">
    <source>
        <dbReference type="ARBA" id="ARBA00022833"/>
    </source>
</evidence>
<feature type="binding site" evidence="16">
    <location>
        <position position="76"/>
    </location>
    <ligand>
        <name>Zn(2+)</name>
        <dbReference type="ChEBI" id="CHEBI:29105"/>
        <note>catalytic</note>
    </ligand>
</feature>
<reference evidence="19" key="1">
    <citation type="submission" date="2017-01" db="EMBL/GenBank/DDBJ databases">
        <authorList>
            <person name="Varghese N."/>
            <person name="Submissions S."/>
        </authorList>
    </citation>
    <scope>NUCLEOTIDE SEQUENCE [LARGE SCALE GENOMIC DNA]</scope>
    <source>
        <strain evidence="19">ATCC 12950</strain>
    </source>
</reference>
<dbReference type="InterPro" id="IPR046342">
    <property type="entry name" value="CBS_dom_sf"/>
</dbReference>
<keyword evidence="4 14" id="KW-0645">Protease</keyword>
<sequence length="389" mass="41563">MSTPVKESTGLRMGRPFGIPVYVSPTWLIVAAFITYSFQPLFAASLPGYGLVGSSVVALLFAVLLYASVLLHELAHCVVAKYYGLPVRRITLYMLGGVSEIEREPETAGREFNVALAGPLLSLGLATIGYLVSAVAFVTGPVDPLSMFMRPPDGLVPVLIWQLWSSNLIVGIFNLLPGLPLDGGRMLRAAVWKIRRDAGTGTLAAAWVGRGVAIAVVVVPLLMNLMAGQEPGIGSMLWTVVLASFIWLGASQSLRVARVRARLPQLRARTLARRAIPVTAEVPLSEGLRRAREAGAGAMVVVDHDGRPVGIVNEAAVNATPEQRRPWVNVGALSRALEPSLVLGVDLEGESLLDAMRETPAPEYLLVERGGEIYGVLATADVNRMFSGV</sequence>
<evidence type="ECO:0000256" key="2">
    <source>
        <dbReference type="ARBA" id="ARBA00007931"/>
    </source>
</evidence>
<accession>A0A1N7E155</accession>
<evidence type="ECO:0000256" key="13">
    <source>
        <dbReference type="ARBA" id="ARBA00023136"/>
    </source>
</evidence>
<dbReference type="EMBL" id="FTNI01000016">
    <property type="protein sequence ID" value="SIR81800.1"/>
    <property type="molecule type" value="Genomic_DNA"/>
</dbReference>
<feature type="transmembrane region" description="Helical" evidence="14">
    <location>
        <begin position="21"/>
        <end position="42"/>
    </location>
</feature>
<evidence type="ECO:0000256" key="8">
    <source>
        <dbReference type="ARBA" id="ARBA00022801"/>
    </source>
</evidence>
<evidence type="ECO:0000256" key="3">
    <source>
        <dbReference type="ARBA" id="ARBA00022475"/>
    </source>
</evidence>
<keyword evidence="10 14" id="KW-1133">Transmembrane helix</keyword>
<protein>
    <recommendedName>
        <fullName evidence="14">Zinc metalloprotease</fullName>
    </recommendedName>
</protein>
<dbReference type="PIRSF" id="PIRSF006404">
    <property type="entry name" value="UCP006404_Pept_M50_CBS"/>
    <property type="match status" value="1"/>
</dbReference>
<evidence type="ECO:0000256" key="14">
    <source>
        <dbReference type="PIRNR" id="PIRNR006404"/>
    </source>
</evidence>
<comment type="similarity">
    <text evidence="2 14">Belongs to the peptidase M50B family.</text>
</comment>
<dbReference type="AlphaFoldDB" id="A0A1N7E155"/>
<evidence type="ECO:0000256" key="5">
    <source>
        <dbReference type="ARBA" id="ARBA00022692"/>
    </source>
</evidence>
<feature type="domain" description="Peptidase M50" evidence="17">
    <location>
        <begin position="61"/>
        <end position="136"/>
    </location>
</feature>
<feature type="active site" evidence="15">
    <location>
        <position position="73"/>
    </location>
</feature>
<dbReference type="GO" id="GO:0006508">
    <property type="term" value="P:proteolysis"/>
    <property type="evidence" value="ECO:0007669"/>
    <property type="project" value="UniProtKB-KW"/>
</dbReference>
<feature type="domain" description="Peptidase M50" evidence="17">
    <location>
        <begin position="155"/>
        <end position="217"/>
    </location>
</feature>
<keyword evidence="9 14" id="KW-0862">Zinc</keyword>
<keyword evidence="7" id="KW-0677">Repeat</keyword>
<evidence type="ECO:0000313" key="19">
    <source>
        <dbReference type="Proteomes" id="UP000186096"/>
    </source>
</evidence>
<comment type="cofactor">
    <cofactor evidence="14 16">
        <name>Zn(2+)</name>
        <dbReference type="ChEBI" id="CHEBI:29105"/>
    </cofactor>
    <text evidence="14 16">Binds 1 zinc ion per subunit.</text>
</comment>
<evidence type="ECO:0000256" key="16">
    <source>
        <dbReference type="PIRSR" id="PIRSR006404-2"/>
    </source>
</evidence>
<evidence type="ECO:0000256" key="1">
    <source>
        <dbReference type="ARBA" id="ARBA00004651"/>
    </source>
</evidence>
<evidence type="ECO:0000256" key="15">
    <source>
        <dbReference type="PIRSR" id="PIRSR006404-1"/>
    </source>
</evidence>
<feature type="transmembrane region" description="Helical" evidence="14">
    <location>
        <begin position="48"/>
        <end position="71"/>
    </location>
</feature>
<dbReference type="Gene3D" id="3.10.580.10">
    <property type="entry name" value="CBS-domain"/>
    <property type="match status" value="1"/>
</dbReference>
<dbReference type="OrthoDB" id="9781963at2"/>
<keyword evidence="6 14" id="KW-0479">Metal-binding</keyword>
<dbReference type="GO" id="GO:0005886">
    <property type="term" value="C:plasma membrane"/>
    <property type="evidence" value="ECO:0007669"/>
    <property type="project" value="UniProtKB-SubCell"/>
</dbReference>
<feature type="binding site" evidence="16">
    <location>
        <position position="182"/>
    </location>
    <ligand>
        <name>Zn(2+)</name>
        <dbReference type="ChEBI" id="CHEBI:29105"/>
        <note>catalytic</note>
    </ligand>
</feature>
<name>A0A1N7E155_9ACTN</name>
<evidence type="ECO:0000256" key="6">
    <source>
        <dbReference type="ARBA" id="ARBA00022723"/>
    </source>
</evidence>
<dbReference type="InterPro" id="IPR016483">
    <property type="entry name" value="UCP006404_Pept_M50_CBS"/>
</dbReference>
<evidence type="ECO:0000256" key="10">
    <source>
        <dbReference type="ARBA" id="ARBA00022989"/>
    </source>
</evidence>
<feature type="transmembrane region" description="Helical" evidence="14">
    <location>
        <begin position="159"/>
        <end position="181"/>
    </location>
</feature>
<keyword evidence="11 14" id="KW-0482">Metalloprotease</keyword>
<keyword evidence="8 14" id="KW-0378">Hydrolase</keyword>
<dbReference type="GO" id="GO:0008237">
    <property type="term" value="F:metallopeptidase activity"/>
    <property type="evidence" value="ECO:0007669"/>
    <property type="project" value="UniProtKB-UniRule"/>
</dbReference>
<keyword evidence="12" id="KW-0129">CBS domain</keyword>
<organism evidence="18 19">
    <name type="scientific">Microbispora rosea</name>
    <dbReference type="NCBI Taxonomy" id="58117"/>
    <lineage>
        <taxon>Bacteria</taxon>
        <taxon>Bacillati</taxon>
        <taxon>Actinomycetota</taxon>
        <taxon>Actinomycetes</taxon>
        <taxon>Streptosporangiales</taxon>
        <taxon>Streptosporangiaceae</taxon>
        <taxon>Microbispora</taxon>
    </lineage>
</organism>
<dbReference type="PANTHER" id="PTHR39188">
    <property type="entry name" value="MEMBRANE-ASSOCIATED ZINC METALLOPROTEASE M50B"/>
    <property type="match status" value="1"/>
</dbReference>
<feature type="transmembrane region" description="Helical" evidence="14">
    <location>
        <begin position="120"/>
        <end position="139"/>
    </location>
</feature>
<evidence type="ECO:0000259" key="17">
    <source>
        <dbReference type="Pfam" id="PF02163"/>
    </source>
</evidence>